<comment type="similarity">
    <text evidence="1 12">Belongs to the thymidylate kinase family.</text>
</comment>
<comment type="catalytic activity">
    <reaction evidence="10 12">
        <text>dTMP + ATP = dTDP + ADP</text>
        <dbReference type="Rhea" id="RHEA:13517"/>
        <dbReference type="ChEBI" id="CHEBI:30616"/>
        <dbReference type="ChEBI" id="CHEBI:58369"/>
        <dbReference type="ChEBI" id="CHEBI:63528"/>
        <dbReference type="ChEBI" id="CHEBI:456216"/>
        <dbReference type="EC" id="2.7.4.9"/>
    </reaction>
</comment>
<evidence type="ECO:0000256" key="8">
    <source>
        <dbReference type="ARBA" id="ARBA00022840"/>
    </source>
</evidence>
<dbReference type="PROSITE" id="PS01331">
    <property type="entry name" value="THYMIDYLATE_KINASE"/>
    <property type="match status" value="1"/>
</dbReference>
<dbReference type="InterPro" id="IPR018095">
    <property type="entry name" value="Thymidylate_kin_CS"/>
</dbReference>
<dbReference type="GO" id="GO:0006227">
    <property type="term" value="P:dUDP biosynthetic process"/>
    <property type="evidence" value="ECO:0007669"/>
    <property type="project" value="TreeGrafter"/>
</dbReference>
<evidence type="ECO:0000259" key="13">
    <source>
        <dbReference type="Pfam" id="PF02223"/>
    </source>
</evidence>
<gene>
    <name evidence="12 14" type="primary">tmk</name>
    <name evidence="14" type="ORF">DKG74_02850</name>
</gene>
<dbReference type="PANTHER" id="PTHR10344">
    <property type="entry name" value="THYMIDYLATE KINASE"/>
    <property type="match status" value="1"/>
</dbReference>
<evidence type="ECO:0000256" key="5">
    <source>
        <dbReference type="ARBA" id="ARBA00022727"/>
    </source>
</evidence>
<proteinExistence type="inferred from homology"/>
<evidence type="ECO:0000313" key="15">
    <source>
        <dbReference type="Proteomes" id="UP000245461"/>
    </source>
</evidence>
<evidence type="ECO:0000256" key="6">
    <source>
        <dbReference type="ARBA" id="ARBA00022741"/>
    </source>
</evidence>
<evidence type="ECO:0000256" key="11">
    <source>
        <dbReference type="ARBA" id="ARBA00057735"/>
    </source>
</evidence>
<dbReference type="GO" id="GO:0005524">
    <property type="term" value="F:ATP binding"/>
    <property type="evidence" value="ECO:0007669"/>
    <property type="project" value="UniProtKB-UniRule"/>
</dbReference>
<reference evidence="14 15" key="1">
    <citation type="submission" date="2018-05" db="EMBL/GenBank/DDBJ databases">
        <title>Zavarzinia sp. HR-AS.</title>
        <authorList>
            <person name="Lee Y."/>
            <person name="Jeon C.O."/>
        </authorList>
    </citation>
    <scope>NUCLEOTIDE SEQUENCE [LARGE SCALE GENOMIC DNA]</scope>
    <source>
        <strain evidence="14 15">HR-AS</strain>
    </source>
</reference>
<feature type="binding site" evidence="12">
    <location>
        <begin position="12"/>
        <end position="19"/>
    </location>
    <ligand>
        <name>ATP</name>
        <dbReference type="ChEBI" id="CHEBI:30616"/>
    </ligand>
</feature>
<dbReference type="InterPro" id="IPR027417">
    <property type="entry name" value="P-loop_NTPase"/>
</dbReference>
<dbReference type="GO" id="GO:0006235">
    <property type="term" value="P:dTTP biosynthetic process"/>
    <property type="evidence" value="ECO:0007669"/>
    <property type="project" value="UniProtKB-UniRule"/>
</dbReference>
<comment type="caution">
    <text evidence="14">The sequence shown here is derived from an EMBL/GenBank/DDBJ whole genome shotgun (WGS) entry which is preliminary data.</text>
</comment>
<evidence type="ECO:0000256" key="10">
    <source>
        <dbReference type="ARBA" id="ARBA00048743"/>
    </source>
</evidence>
<evidence type="ECO:0000256" key="2">
    <source>
        <dbReference type="ARBA" id="ARBA00012980"/>
    </source>
</evidence>
<dbReference type="EMBL" id="QGLE01000001">
    <property type="protein sequence ID" value="PWR25905.1"/>
    <property type="molecule type" value="Genomic_DNA"/>
</dbReference>
<dbReference type="SUPFAM" id="SSF52540">
    <property type="entry name" value="P-loop containing nucleoside triphosphate hydrolases"/>
    <property type="match status" value="1"/>
</dbReference>
<dbReference type="AlphaFoldDB" id="A0A317EL23"/>
<evidence type="ECO:0000256" key="9">
    <source>
        <dbReference type="ARBA" id="ARBA00029962"/>
    </source>
</evidence>
<dbReference type="OrthoDB" id="9774907at2"/>
<organism evidence="14 15">
    <name type="scientific">Zavarzinia aquatilis</name>
    <dbReference type="NCBI Taxonomy" id="2211142"/>
    <lineage>
        <taxon>Bacteria</taxon>
        <taxon>Pseudomonadati</taxon>
        <taxon>Pseudomonadota</taxon>
        <taxon>Alphaproteobacteria</taxon>
        <taxon>Rhodospirillales</taxon>
        <taxon>Zavarziniaceae</taxon>
        <taxon>Zavarzinia</taxon>
    </lineage>
</organism>
<dbReference type="Pfam" id="PF02223">
    <property type="entry name" value="Thymidylate_kin"/>
    <property type="match status" value="1"/>
</dbReference>
<evidence type="ECO:0000256" key="1">
    <source>
        <dbReference type="ARBA" id="ARBA00009776"/>
    </source>
</evidence>
<dbReference type="CDD" id="cd01672">
    <property type="entry name" value="TMPK"/>
    <property type="match status" value="1"/>
</dbReference>
<keyword evidence="4 12" id="KW-0808">Transferase</keyword>
<dbReference type="EC" id="2.7.4.9" evidence="2 12"/>
<accession>A0A317EL23</accession>
<dbReference type="GO" id="GO:0004798">
    <property type="term" value="F:dTMP kinase activity"/>
    <property type="evidence" value="ECO:0007669"/>
    <property type="project" value="UniProtKB-UniRule"/>
</dbReference>
<dbReference type="InterPro" id="IPR039430">
    <property type="entry name" value="Thymidylate_kin-like_dom"/>
</dbReference>
<dbReference type="GO" id="GO:0005829">
    <property type="term" value="C:cytosol"/>
    <property type="evidence" value="ECO:0007669"/>
    <property type="project" value="TreeGrafter"/>
</dbReference>
<dbReference type="Proteomes" id="UP000245461">
    <property type="component" value="Unassembled WGS sequence"/>
</dbReference>
<dbReference type="FunFam" id="3.40.50.300:FF:000225">
    <property type="entry name" value="Thymidylate kinase"/>
    <property type="match status" value="1"/>
</dbReference>
<evidence type="ECO:0000256" key="12">
    <source>
        <dbReference type="HAMAP-Rule" id="MF_00165"/>
    </source>
</evidence>
<keyword evidence="15" id="KW-1185">Reference proteome</keyword>
<keyword evidence="5 12" id="KW-0545">Nucleotide biosynthesis</keyword>
<evidence type="ECO:0000313" key="14">
    <source>
        <dbReference type="EMBL" id="PWR25905.1"/>
    </source>
</evidence>
<dbReference type="PANTHER" id="PTHR10344:SF4">
    <property type="entry name" value="UMP-CMP KINASE 2, MITOCHONDRIAL"/>
    <property type="match status" value="1"/>
</dbReference>
<keyword evidence="7 12" id="KW-0418">Kinase</keyword>
<keyword evidence="8 12" id="KW-0067">ATP-binding</keyword>
<evidence type="ECO:0000256" key="7">
    <source>
        <dbReference type="ARBA" id="ARBA00022777"/>
    </source>
</evidence>
<dbReference type="GO" id="GO:0006233">
    <property type="term" value="P:dTDP biosynthetic process"/>
    <property type="evidence" value="ECO:0007669"/>
    <property type="project" value="InterPro"/>
</dbReference>
<keyword evidence="6 12" id="KW-0547">Nucleotide-binding</keyword>
<dbReference type="NCBIfam" id="TIGR00041">
    <property type="entry name" value="DTMP_kinase"/>
    <property type="match status" value="1"/>
</dbReference>
<evidence type="ECO:0000256" key="3">
    <source>
        <dbReference type="ARBA" id="ARBA00017144"/>
    </source>
</evidence>
<dbReference type="HAMAP" id="MF_00165">
    <property type="entry name" value="Thymidylate_kinase"/>
    <property type="match status" value="1"/>
</dbReference>
<comment type="function">
    <text evidence="11 12">Phosphorylation of dTMP to form dTDP in both de novo and salvage pathways of dTTP synthesis.</text>
</comment>
<feature type="domain" description="Thymidylate kinase-like" evidence="13">
    <location>
        <begin position="10"/>
        <end position="202"/>
    </location>
</feature>
<evidence type="ECO:0000256" key="4">
    <source>
        <dbReference type="ARBA" id="ARBA00022679"/>
    </source>
</evidence>
<name>A0A317EL23_9PROT</name>
<dbReference type="Gene3D" id="3.40.50.300">
    <property type="entry name" value="P-loop containing nucleotide triphosphate hydrolases"/>
    <property type="match status" value="1"/>
</dbReference>
<protein>
    <recommendedName>
        <fullName evidence="3 12">Thymidylate kinase</fullName>
        <ecNumber evidence="2 12">2.7.4.9</ecNumber>
    </recommendedName>
    <alternativeName>
        <fullName evidence="9 12">dTMP kinase</fullName>
    </alternativeName>
</protein>
<dbReference type="InterPro" id="IPR018094">
    <property type="entry name" value="Thymidylate_kinase"/>
</dbReference>
<sequence length="213" mass="22707">MPMRGRFIVLEGGEGAGKSGAIAALRADFARDGLDLVTTREPGGTPEGAALRRLLLAETTHDWTSTAELLLMTADRAQHVERVIRPALTAGRIVVSDRYVSSTLAYQGAGRGLDADLILDLHSRAIRDLWPDLTVVLDVPPEIGLARSQARLGNAGIDEGRFEGLDLDFHRRVRQSFLDQAAAAGRHGVVIDASRDKATVEAAVIAAVRAAVG</sequence>